<feature type="region of interest" description="Disordered" evidence="1">
    <location>
        <begin position="76"/>
        <end position="96"/>
    </location>
</feature>
<evidence type="ECO:0000256" key="1">
    <source>
        <dbReference type="SAM" id="MobiDB-lite"/>
    </source>
</evidence>
<evidence type="ECO:0000313" key="3">
    <source>
        <dbReference type="EMBL" id="UMO76420.1"/>
    </source>
</evidence>
<dbReference type="RefSeq" id="YP_010651359.1">
    <property type="nucleotide sequence ID" value="NC_070781.1"/>
</dbReference>
<protein>
    <submittedName>
        <fullName evidence="3">Uncharacterized protein</fullName>
    </submittedName>
</protein>
<accession>A0AA49BT84</accession>
<evidence type="ECO:0000313" key="4">
    <source>
        <dbReference type="Proteomes" id="UP001202581"/>
    </source>
</evidence>
<sequence length="96" mass="11200">MAVTLAKEVVYLNVYETSLGYGGPEEGNWYFDCGEWVTSMYTTRPTAEKYQEEWREGEYRTRRSVSSVIHKPGDSYDVVIETTPPQDYPLETPRYE</sequence>
<reference evidence="3" key="1">
    <citation type="submission" date="2021-12" db="EMBL/GenBank/DDBJ databases">
        <authorList>
            <person name="Khadka S."/>
            <person name="Uribe D.A."/>
            <person name="Klipsch I.N."/>
            <person name="Rene S.R."/>
            <person name="Jimenez M.L."/>
            <person name="Saini B.K."/>
            <person name="Zugasti M."/>
            <person name="Bullon R.M."/>
            <person name="Sharp C.D."/>
            <person name="Kapinga K.O."/>
            <person name="Warner C.P."/>
            <person name="Sarinana J."/>
            <person name="Jimenez A."/>
            <person name="Layton S.R."/>
            <person name="Nayek S."/>
            <person name="Hughes L.E."/>
            <person name="Garlena R.A."/>
            <person name="Russell D.A."/>
            <person name="Jacobs-Sera D."/>
            <person name="Hatfull G.F."/>
        </authorList>
    </citation>
    <scope>NUCLEOTIDE SEQUENCE</scope>
</reference>
<dbReference type="Proteomes" id="UP001202581">
    <property type="component" value="Segment"/>
</dbReference>
<proteinExistence type="predicted"/>
<dbReference type="EMBL" id="OL829978">
    <property type="protein sequence ID" value="UMO76420.1"/>
    <property type="molecule type" value="Genomic_DNA"/>
</dbReference>
<dbReference type="GeneID" id="77926995"/>
<gene>
    <name evidence="3" type="primary">277</name>
    <name evidence="2" type="synonym">21</name>
    <name evidence="2" type="ORF">SEA_TOMAS_21</name>
    <name evidence="3" type="ORF">SEA_TOMAS_277</name>
</gene>
<evidence type="ECO:0000313" key="2">
    <source>
        <dbReference type="EMBL" id="UMO76212.1"/>
    </source>
</evidence>
<dbReference type="KEGG" id="vg:77926995"/>
<name>A0AA49BT84_9CAUD</name>
<dbReference type="EMBL" id="OL829978">
    <property type="protein sequence ID" value="UMO76212.1"/>
    <property type="molecule type" value="Genomic_DNA"/>
</dbReference>
<organism evidence="3 4">
    <name type="scientific">Streptomyces phage Tomas</name>
    <dbReference type="NCBI Taxonomy" id="2914443"/>
    <lineage>
        <taxon>Viruses</taxon>
        <taxon>Duplodnaviria</taxon>
        <taxon>Heunggongvirae</taxon>
        <taxon>Uroviricota</taxon>
        <taxon>Caudoviricetes</taxon>
        <taxon>Stanwilliamsviridae</taxon>
        <taxon>Boydwoodruffvirinae</taxon>
        <taxon>Tomasvirus</taxon>
        <taxon>Tomasvirus tomas</taxon>
    </lineage>
</organism>
<keyword evidence="4" id="KW-1185">Reference proteome</keyword>